<organism evidence="1 2">
    <name type="scientific">Cavenderia fasciculata</name>
    <name type="common">Slime mold</name>
    <name type="synonym">Dictyostelium fasciculatum</name>
    <dbReference type="NCBI Taxonomy" id="261658"/>
    <lineage>
        <taxon>Eukaryota</taxon>
        <taxon>Amoebozoa</taxon>
        <taxon>Evosea</taxon>
        <taxon>Eumycetozoa</taxon>
        <taxon>Dictyostelia</taxon>
        <taxon>Acytosteliales</taxon>
        <taxon>Cavenderiaceae</taxon>
        <taxon>Cavenderia</taxon>
    </lineage>
</organism>
<dbReference type="EMBL" id="GL883024">
    <property type="protein sequence ID" value="EGG16258.1"/>
    <property type="molecule type" value="Genomic_DNA"/>
</dbReference>
<evidence type="ECO:0000313" key="1">
    <source>
        <dbReference type="EMBL" id="EGG16258.1"/>
    </source>
</evidence>
<sequence length="573" mass="64471">MKDSSSSLSSSLSLSPGGISELLILKIINYIEYNQDIVCLLMTCKAYYREFKKKYAQVITFKDIDTQSTSQRSIIGTYMRPFKDIYNASLATIRTNKNHEIANPPPQTSTTLSRTSVEAIEFLKTIKDTTKLTTLVLNGFTGDIKDVLLASVDTMVIDIKVHVPRFPTISQWTCALTHLTIQSSRIIPIVHLPPTLEDLVINYRCRDIFSLDLSNLVALKQLHIMTLCPTPIPASNILLPNPNTSLTLLNLKMLLDPTSINQSFFPPNLERFFGDQSLFATTNIKPPQKATSIAIGGIMKKIPPNFFPPCLLELDLILDNDSTVLDPWVFPHGLEILDIPHFSVKMSPEFVPDSVVRLEVNVENPEFAIFPSGLISFTTSTNHESPFNYPPTLRHLEYAKCQHPPPFIYLPTSLETFQCIITNSKGTPFIYTLPSTLVINNDNTSPTDNPLHFILPSRLAKLIIYKDGPENESFSIRIDPIINCSNVQHLSITNIGPRLDIHIRRLDNGDVLLNSGDTFFGGIYRQRRMESTTFGNRSPLDFRALYLNFKLNGNHFNLYPSNTPIKSIDTNII</sequence>
<proteinExistence type="predicted"/>
<reference evidence="2" key="1">
    <citation type="journal article" date="2011" name="Genome Res.">
        <title>Phylogeny-wide analysis of social amoeba genomes highlights ancient origins for complex intercellular communication.</title>
        <authorList>
            <person name="Heidel A.J."/>
            <person name="Lawal H.M."/>
            <person name="Felder M."/>
            <person name="Schilde C."/>
            <person name="Helps N.R."/>
            <person name="Tunggal B."/>
            <person name="Rivero F."/>
            <person name="John U."/>
            <person name="Schleicher M."/>
            <person name="Eichinger L."/>
            <person name="Platzer M."/>
            <person name="Noegel A.A."/>
            <person name="Schaap P."/>
            <person name="Gloeckner G."/>
        </authorList>
    </citation>
    <scope>NUCLEOTIDE SEQUENCE [LARGE SCALE GENOMIC DNA]</scope>
    <source>
        <strain evidence="2">SH3</strain>
    </source>
</reference>
<gene>
    <name evidence="1" type="ORF">DFA_09288</name>
</gene>
<name>F4Q776_CACFS</name>
<dbReference type="AlphaFoldDB" id="F4Q776"/>
<evidence type="ECO:0000313" key="2">
    <source>
        <dbReference type="Proteomes" id="UP000007797"/>
    </source>
</evidence>
<dbReference type="KEGG" id="dfa:DFA_09288"/>
<dbReference type="Proteomes" id="UP000007797">
    <property type="component" value="Unassembled WGS sequence"/>
</dbReference>
<dbReference type="GeneID" id="14868293"/>
<protein>
    <submittedName>
        <fullName evidence="1">Uncharacterized protein</fullName>
    </submittedName>
</protein>
<dbReference type="RefSeq" id="XP_004354642.1">
    <property type="nucleotide sequence ID" value="XM_004354590.1"/>
</dbReference>
<accession>F4Q776</accession>
<keyword evidence="2" id="KW-1185">Reference proteome</keyword>